<dbReference type="OMA" id="QEAFHKY"/>
<feature type="region of interest" description="Disordered" evidence="1">
    <location>
        <begin position="83"/>
        <end position="107"/>
    </location>
</feature>
<dbReference type="Proteomes" id="UP000324705">
    <property type="component" value="Chromosome 3A"/>
</dbReference>
<dbReference type="InterPro" id="IPR003428">
    <property type="entry name" value="MAM33"/>
</dbReference>
<organism evidence="2 3">
    <name type="scientific">Triticum turgidum subsp. durum</name>
    <name type="common">Durum wheat</name>
    <name type="synonym">Triticum durum</name>
    <dbReference type="NCBI Taxonomy" id="4567"/>
    <lineage>
        <taxon>Eukaryota</taxon>
        <taxon>Viridiplantae</taxon>
        <taxon>Streptophyta</taxon>
        <taxon>Embryophyta</taxon>
        <taxon>Tracheophyta</taxon>
        <taxon>Spermatophyta</taxon>
        <taxon>Magnoliopsida</taxon>
        <taxon>Liliopsida</taxon>
        <taxon>Poales</taxon>
        <taxon>Poaceae</taxon>
        <taxon>BOP clade</taxon>
        <taxon>Pooideae</taxon>
        <taxon>Triticodae</taxon>
        <taxon>Triticeae</taxon>
        <taxon>Triticinae</taxon>
        <taxon>Triticum</taxon>
    </lineage>
</organism>
<reference evidence="2 3" key="1">
    <citation type="submission" date="2017-09" db="EMBL/GenBank/DDBJ databases">
        <authorList>
            <consortium name="International Durum Wheat Genome Sequencing Consortium (IDWGSC)"/>
            <person name="Milanesi L."/>
        </authorList>
    </citation>
    <scope>NUCLEOTIDE SEQUENCE [LARGE SCALE GENOMIC DNA]</scope>
    <source>
        <strain evidence="3">cv. Svevo</strain>
    </source>
</reference>
<dbReference type="EMBL" id="LT934115">
    <property type="protein sequence ID" value="VAH56503.1"/>
    <property type="molecule type" value="Genomic_DNA"/>
</dbReference>
<dbReference type="InterPro" id="IPR036561">
    <property type="entry name" value="MAM33_sf"/>
</dbReference>
<dbReference type="Pfam" id="PF02330">
    <property type="entry name" value="MAM33"/>
    <property type="match status" value="1"/>
</dbReference>
<name>A0A9R0RA47_TRITD</name>
<evidence type="ECO:0000256" key="1">
    <source>
        <dbReference type="SAM" id="MobiDB-lite"/>
    </source>
</evidence>
<dbReference type="AlphaFoldDB" id="A0A9R0RA47"/>
<dbReference type="PANTHER" id="PTHR10826">
    <property type="entry name" value="COMPLEMENT COMPONENT 1"/>
    <property type="match status" value="1"/>
</dbReference>
<dbReference type="SUPFAM" id="SSF54529">
    <property type="entry name" value="Mitochondrial glycoprotein MAM33-like"/>
    <property type="match status" value="1"/>
</dbReference>
<accession>A0A9R0RA47</accession>
<feature type="compositionally biased region" description="Acidic residues" evidence="1">
    <location>
        <begin position="94"/>
        <end position="104"/>
    </location>
</feature>
<keyword evidence="3" id="KW-1185">Reference proteome</keyword>
<dbReference type="Gramene" id="TRITD3Av1G016510.1">
    <property type="protein sequence ID" value="TRITD3Av1G016510.1"/>
    <property type="gene ID" value="TRITD3Av1G016510"/>
</dbReference>
<protein>
    <submittedName>
        <fullName evidence="2">Uncharacterized protein</fullName>
    </submittedName>
</protein>
<evidence type="ECO:0000313" key="2">
    <source>
        <dbReference type="EMBL" id="VAH56503.1"/>
    </source>
</evidence>
<dbReference type="PANTHER" id="PTHR10826:SF22">
    <property type="match status" value="1"/>
</dbReference>
<gene>
    <name evidence="2" type="ORF">TRITD_3Av1G016510</name>
</gene>
<sequence length="239" mass="26793">MKEHSSGPSAAALRAKSDSLRAATHDGEIVGVLNSVIQSHHRDLLRGIPKDFPFEISKTEGIPDITLTRSLRGEQIEVLVSMPKRDDIGLQEDSNQEDEAETSPEEYSIPVSVTVSKANGSSLEFTCTANPDNIVIETLSIRQKKSTGAEEADDVVASEGREHDLAVYNEGPHFHELDKSLQEAFHKYLEVRGITPMTAKLLREHMMSEDSHLSPKEKSDDRRRHLVWLLKLWDFVKKD</sequence>
<dbReference type="Gene3D" id="3.10.280.10">
    <property type="entry name" value="Mitochondrial glycoprotein"/>
    <property type="match status" value="1"/>
</dbReference>
<proteinExistence type="predicted"/>
<dbReference type="GO" id="GO:0005759">
    <property type="term" value="C:mitochondrial matrix"/>
    <property type="evidence" value="ECO:0007669"/>
    <property type="project" value="InterPro"/>
</dbReference>
<evidence type="ECO:0000313" key="3">
    <source>
        <dbReference type="Proteomes" id="UP000324705"/>
    </source>
</evidence>